<evidence type="ECO:0000313" key="3">
    <source>
        <dbReference type="Proteomes" id="UP000008782"/>
    </source>
</evidence>
<protein>
    <submittedName>
        <fullName evidence="2">Uncharacterized protein</fullName>
    </submittedName>
</protein>
<name>E3Q3E4_COLGM</name>
<feature type="region of interest" description="Disordered" evidence="1">
    <location>
        <begin position="1"/>
        <end position="23"/>
    </location>
</feature>
<dbReference type="HOGENOM" id="CLU_3087112_0_0_1"/>
<accession>E3Q3E4</accession>
<dbReference type="AlphaFoldDB" id="E3Q3E4"/>
<organism evidence="3">
    <name type="scientific">Colletotrichum graminicola (strain M1.001 / M2 / FGSC 10212)</name>
    <name type="common">Maize anthracnose fungus</name>
    <name type="synonym">Glomerella graminicola</name>
    <dbReference type="NCBI Taxonomy" id="645133"/>
    <lineage>
        <taxon>Eukaryota</taxon>
        <taxon>Fungi</taxon>
        <taxon>Dikarya</taxon>
        <taxon>Ascomycota</taxon>
        <taxon>Pezizomycotina</taxon>
        <taxon>Sordariomycetes</taxon>
        <taxon>Hypocreomycetidae</taxon>
        <taxon>Glomerellales</taxon>
        <taxon>Glomerellaceae</taxon>
        <taxon>Colletotrichum</taxon>
        <taxon>Colletotrichum graminicola species complex</taxon>
    </lineage>
</organism>
<evidence type="ECO:0000313" key="2">
    <source>
        <dbReference type="EMBL" id="EFQ25546.1"/>
    </source>
</evidence>
<reference evidence="3" key="1">
    <citation type="journal article" date="2012" name="Nat. Genet.">
        <title>Lifestyle transitions in plant pathogenic Colletotrichum fungi deciphered by genome and transcriptome analyses.</title>
        <authorList>
            <person name="O'Connell R.J."/>
            <person name="Thon M.R."/>
            <person name="Hacquard S."/>
            <person name="Amyotte S.G."/>
            <person name="Kleemann J."/>
            <person name="Torres M.F."/>
            <person name="Damm U."/>
            <person name="Buiate E.A."/>
            <person name="Epstein L."/>
            <person name="Alkan N."/>
            <person name="Altmueller J."/>
            <person name="Alvarado-Balderrama L."/>
            <person name="Bauser C.A."/>
            <person name="Becker C."/>
            <person name="Birren B.W."/>
            <person name="Chen Z."/>
            <person name="Choi J."/>
            <person name="Crouch J.A."/>
            <person name="Duvick J.P."/>
            <person name="Farman M.A."/>
            <person name="Gan P."/>
            <person name="Heiman D."/>
            <person name="Henrissat B."/>
            <person name="Howard R.J."/>
            <person name="Kabbage M."/>
            <person name="Koch C."/>
            <person name="Kracher B."/>
            <person name="Kubo Y."/>
            <person name="Law A.D."/>
            <person name="Lebrun M.-H."/>
            <person name="Lee Y.-H."/>
            <person name="Miyara I."/>
            <person name="Moore N."/>
            <person name="Neumann U."/>
            <person name="Nordstroem K."/>
            <person name="Panaccione D.G."/>
            <person name="Panstruga R."/>
            <person name="Place M."/>
            <person name="Proctor R.H."/>
            <person name="Prusky D."/>
            <person name="Rech G."/>
            <person name="Reinhardt R."/>
            <person name="Rollins J.A."/>
            <person name="Rounsley S."/>
            <person name="Schardl C.L."/>
            <person name="Schwartz D.C."/>
            <person name="Shenoy N."/>
            <person name="Shirasu K."/>
            <person name="Sikhakolli U.R."/>
            <person name="Stueber K."/>
            <person name="Sukno S.A."/>
            <person name="Sweigard J.A."/>
            <person name="Takano Y."/>
            <person name="Takahara H."/>
            <person name="Trail F."/>
            <person name="van der Does H.C."/>
            <person name="Voll L.M."/>
            <person name="Will I."/>
            <person name="Young S."/>
            <person name="Zeng Q."/>
            <person name="Zhang J."/>
            <person name="Zhou S."/>
            <person name="Dickman M.B."/>
            <person name="Schulze-Lefert P."/>
            <person name="Ver Loren van Themaat E."/>
            <person name="Ma L.-J."/>
            <person name="Vaillancourt L.J."/>
        </authorList>
    </citation>
    <scope>NUCLEOTIDE SEQUENCE [LARGE SCALE GENOMIC DNA]</scope>
    <source>
        <strain evidence="3">M1.001 / M2 / FGSC 10212</strain>
    </source>
</reference>
<gene>
    <name evidence="2" type="ORF">GLRG_00690</name>
</gene>
<dbReference type="EMBL" id="GG697332">
    <property type="protein sequence ID" value="EFQ25546.1"/>
    <property type="molecule type" value="Genomic_DNA"/>
</dbReference>
<proteinExistence type="predicted"/>
<dbReference type="GeneID" id="24406055"/>
<dbReference type="Proteomes" id="UP000008782">
    <property type="component" value="Unassembled WGS sequence"/>
</dbReference>
<dbReference type="VEuPathDB" id="FungiDB:GLRG_00690"/>
<keyword evidence="3" id="KW-1185">Reference proteome</keyword>
<evidence type="ECO:0000256" key="1">
    <source>
        <dbReference type="SAM" id="MobiDB-lite"/>
    </source>
</evidence>
<dbReference type="RefSeq" id="XP_008089566.1">
    <property type="nucleotide sequence ID" value="XM_008091375.1"/>
</dbReference>
<sequence>MAKGKLVVASDRERKSAQSKANQMTDWILPRGASSLPLPQRLGLVEFNHSFC</sequence>